<protein>
    <recommendedName>
        <fullName evidence="4">Lactococcin 972 family bacteriocin</fullName>
    </recommendedName>
</protein>
<comment type="caution">
    <text evidence="2">The sequence shown here is derived from an EMBL/GenBank/DDBJ whole genome shotgun (WGS) entry which is preliminary data.</text>
</comment>
<dbReference type="Proteomes" id="UP000646523">
    <property type="component" value="Unassembled WGS sequence"/>
</dbReference>
<name>A0A918DT12_9ACTN</name>
<keyword evidence="1" id="KW-0732">Signal</keyword>
<organism evidence="2 3">
    <name type="scientific">Nonomuraea cavernae</name>
    <dbReference type="NCBI Taxonomy" id="2045107"/>
    <lineage>
        <taxon>Bacteria</taxon>
        <taxon>Bacillati</taxon>
        <taxon>Actinomycetota</taxon>
        <taxon>Actinomycetes</taxon>
        <taxon>Streptosporangiales</taxon>
        <taxon>Streptosporangiaceae</taxon>
        <taxon>Nonomuraea</taxon>
    </lineage>
</organism>
<reference evidence="2" key="2">
    <citation type="submission" date="2020-09" db="EMBL/GenBank/DDBJ databases">
        <authorList>
            <person name="Sun Q."/>
            <person name="Zhou Y."/>
        </authorList>
    </citation>
    <scope>NUCLEOTIDE SEQUENCE</scope>
    <source>
        <strain evidence="2">CGMCC 4.7368</strain>
    </source>
</reference>
<keyword evidence="3" id="KW-1185">Reference proteome</keyword>
<dbReference type="EMBL" id="BMNH01000038">
    <property type="protein sequence ID" value="GGO81628.1"/>
    <property type="molecule type" value="Genomic_DNA"/>
</dbReference>
<feature type="signal peptide" evidence="1">
    <location>
        <begin position="1"/>
        <end position="25"/>
    </location>
</feature>
<dbReference type="AlphaFoldDB" id="A0A918DT12"/>
<proteinExistence type="predicted"/>
<accession>A0A918DT12</accession>
<feature type="chain" id="PRO_5039497498" description="Lactococcin 972 family bacteriocin" evidence="1">
    <location>
        <begin position="26"/>
        <end position="107"/>
    </location>
</feature>
<evidence type="ECO:0000313" key="2">
    <source>
        <dbReference type="EMBL" id="GGO81628.1"/>
    </source>
</evidence>
<gene>
    <name evidence="2" type="ORF">GCM10012289_71040</name>
</gene>
<evidence type="ECO:0008006" key="4">
    <source>
        <dbReference type="Google" id="ProtNLM"/>
    </source>
</evidence>
<evidence type="ECO:0000256" key="1">
    <source>
        <dbReference type="SAM" id="SignalP"/>
    </source>
</evidence>
<sequence length="107" mass="11985">MVRKTIITAFSAATLLVISGAPALASAESHSHSHSLVAPAGWCKQKQSSGRYYYQHKKHWDCVSPGAFCAKTQRNAYGYSMRAAAHTKRYKCVRYPSNTWHWKPVKA</sequence>
<evidence type="ECO:0000313" key="3">
    <source>
        <dbReference type="Proteomes" id="UP000646523"/>
    </source>
</evidence>
<reference evidence="2" key="1">
    <citation type="journal article" date="2014" name="Int. J. Syst. Evol. Microbiol.">
        <title>Complete genome sequence of Corynebacterium casei LMG S-19264T (=DSM 44701T), isolated from a smear-ripened cheese.</title>
        <authorList>
            <consortium name="US DOE Joint Genome Institute (JGI-PGF)"/>
            <person name="Walter F."/>
            <person name="Albersmeier A."/>
            <person name="Kalinowski J."/>
            <person name="Ruckert C."/>
        </authorList>
    </citation>
    <scope>NUCLEOTIDE SEQUENCE</scope>
    <source>
        <strain evidence="2">CGMCC 4.7368</strain>
    </source>
</reference>